<dbReference type="AlphaFoldDB" id="A0A5M3M947"/>
<evidence type="ECO:0000256" key="8">
    <source>
        <dbReference type="RuleBase" id="RU000489"/>
    </source>
</evidence>
<dbReference type="GO" id="GO:0008061">
    <property type="term" value="F:chitin binding"/>
    <property type="evidence" value="ECO:0007669"/>
    <property type="project" value="InterPro"/>
</dbReference>
<evidence type="ECO:0000256" key="1">
    <source>
        <dbReference type="ARBA" id="ARBA00000822"/>
    </source>
</evidence>
<dbReference type="OMA" id="IKFSETH"/>
<keyword evidence="6 8" id="KW-0326">Glycosidase</keyword>
<organism evidence="11 12">
    <name type="scientific">Coniophora puteana (strain RWD-64-598)</name>
    <name type="common">Brown rot fungus</name>
    <dbReference type="NCBI Taxonomy" id="741705"/>
    <lineage>
        <taxon>Eukaryota</taxon>
        <taxon>Fungi</taxon>
        <taxon>Dikarya</taxon>
        <taxon>Basidiomycota</taxon>
        <taxon>Agaricomycotina</taxon>
        <taxon>Agaricomycetes</taxon>
        <taxon>Agaricomycetidae</taxon>
        <taxon>Boletales</taxon>
        <taxon>Coniophorineae</taxon>
        <taxon>Coniophoraceae</taxon>
        <taxon>Coniophora</taxon>
    </lineage>
</organism>
<evidence type="ECO:0000313" key="12">
    <source>
        <dbReference type="Proteomes" id="UP000053558"/>
    </source>
</evidence>
<dbReference type="PROSITE" id="PS51910">
    <property type="entry name" value="GH18_2"/>
    <property type="match status" value="1"/>
</dbReference>
<evidence type="ECO:0000256" key="7">
    <source>
        <dbReference type="ARBA" id="ARBA00023326"/>
    </source>
</evidence>
<dbReference type="Gene3D" id="3.10.50.10">
    <property type="match status" value="1"/>
</dbReference>
<feature type="domain" description="GH18" evidence="10">
    <location>
        <begin position="1"/>
        <end position="261"/>
    </location>
</feature>
<reference evidence="12" key="1">
    <citation type="journal article" date="2012" name="Science">
        <title>The Paleozoic origin of enzymatic lignin decomposition reconstructed from 31 fungal genomes.</title>
        <authorList>
            <person name="Floudas D."/>
            <person name="Binder M."/>
            <person name="Riley R."/>
            <person name="Barry K."/>
            <person name="Blanchette R.A."/>
            <person name="Henrissat B."/>
            <person name="Martinez A.T."/>
            <person name="Otillar R."/>
            <person name="Spatafora J.W."/>
            <person name="Yadav J.S."/>
            <person name="Aerts A."/>
            <person name="Benoit I."/>
            <person name="Boyd A."/>
            <person name="Carlson A."/>
            <person name="Copeland A."/>
            <person name="Coutinho P.M."/>
            <person name="de Vries R.P."/>
            <person name="Ferreira P."/>
            <person name="Findley K."/>
            <person name="Foster B."/>
            <person name="Gaskell J."/>
            <person name="Glotzer D."/>
            <person name="Gorecki P."/>
            <person name="Heitman J."/>
            <person name="Hesse C."/>
            <person name="Hori C."/>
            <person name="Igarashi K."/>
            <person name="Jurgens J.A."/>
            <person name="Kallen N."/>
            <person name="Kersten P."/>
            <person name="Kohler A."/>
            <person name="Kuees U."/>
            <person name="Kumar T.K.A."/>
            <person name="Kuo A."/>
            <person name="LaButti K."/>
            <person name="Larrondo L.F."/>
            <person name="Lindquist E."/>
            <person name="Ling A."/>
            <person name="Lombard V."/>
            <person name="Lucas S."/>
            <person name="Lundell T."/>
            <person name="Martin R."/>
            <person name="McLaughlin D.J."/>
            <person name="Morgenstern I."/>
            <person name="Morin E."/>
            <person name="Murat C."/>
            <person name="Nagy L.G."/>
            <person name="Nolan M."/>
            <person name="Ohm R.A."/>
            <person name="Patyshakuliyeva A."/>
            <person name="Rokas A."/>
            <person name="Ruiz-Duenas F.J."/>
            <person name="Sabat G."/>
            <person name="Salamov A."/>
            <person name="Samejima M."/>
            <person name="Schmutz J."/>
            <person name="Slot J.C."/>
            <person name="St John F."/>
            <person name="Stenlid J."/>
            <person name="Sun H."/>
            <person name="Sun S."/>
            <person name="Syed K."/>
            <person name="Tsang A."/>
            <person name="Wiebenga A."/>
            <person name="Young D."/>
            <person name="Pisabarro A."/>
            <person name="Eastwood D.C."/>
            <person name="Martin F."/>
            <person name="Cullen D."/>
            <person name="Grigoriev I.V."/>
            <person name="Hibbett D.S."/>
        </authorList>
    </citation>
    <scope>NUCLEOTIDE SEQUENCE [LARGE SCALE GENOMIC DNA]</scope>
    <source>
        <strain evidence="12">RWD-64-598 SS2</strain>
    </source>
</reference>
<comment type="catalytic activity">
    <reaction evidence="1">
        <text>Random endo-hydrolysis of N-acetyl-beta-D-glucosaminide (1-&gt;4)-beta-linkages in chitin and chitodextrins.</text>
        <dbReference type="EC" id="3.2.1.14"/>
    </reaction>
</comment>
<gene>
    <name evidence="11" type="ORF">CONPUDRAFT_131240</name>
</gene>
<dbReference type="SMART" id="SM00636">
    <property type="entry name" value="Glyco_18"/>
    <property type="match status" value="1"/>
</dbReference>
<dbReference type="InterPro" id="IPR029070">
    <property type="entry name" value="Chitinase_insertion_sf"/>
</dbReference>
<dbReference type="GO" id="GO:0000272">
    <property type="term" value="P:polysaccharide catabolic process"/>
    <property type="evidence" value="ECO:0007669"/>
    <property type="project" value="UniProtKB-KW"/>
</dbReference>
<keyword evidence="3 8" id="KW-0378">Hydrolase</keyword>
<dbReference type="InterPro" id="IPR001223">
    <property type="entry name" value="Glyco_hydro18_cat"/>
</dbReference>
<dbReference type="InterPro" id="IPR053214">
    <property type="entry name" value="LysM12-like"/>
</dbReference>
<sequence length="384" mass="40466">MIANASTRTTFISSVQNTIQEYGLDGIDIDFEYPGAVERDAPATDTPNLTAFFEQVKSTLPDTTIISIATPAGYWFLKGFEIDKISSYVTYMNMMYYHGPWDTNVTDQAPVTNPQTSIVDITTSALLYTRAGIDLSIVNLGLAWYGRTFHLSDTSCQGYNCTMVGGGAPGVCTAASGILAMFEIQEMIANGNTPIYDSGSQTYWFDDSNGDLVTFDQADTWQDKVTFADQTCFGGTFIWSVDQIIPGYNGSTSLGGGAGSLGSYTAIEWNPNPYPASNVQSETFVGFGSTVVIPIPSSTTQIILGTDTISVGVGGTPVGSIPPTGVSLLNAITPTWTYNIIPPTSAATVTFTAPIGSPASYISAVAAPTSPGDPAQTVSGPNGD</sequence>
<dbReference type="KEGG" id="cput:CONPUDRAFT_131240"/>
<evidence type="ECO:0000256" key="2">
    <source>
        <dbReference type="ARBA" id="ARBA00022669"/>
    </source>
</evidence>
<dbReference type="Gene3D" id="3.20.20.80">
    <property type="entry name" value="Glycosidases"/>
    <property type="match status" value="1"/>
</dbReference>
<dbReference type="RefSeq" id="XP_007773819.1">
    <property type="nucleotide sequence ID" value="XM_007775629.1"/>
</dbReference>
<dbReference type="PANTHER" id="PTHR47700">
    <property type="entry name" value="V CHITINASE, PUTATIVE (AFU_ORTHOLOGUE AFUA_6G13720)-RELATED"/>
    <property type="match status" value="1"/>
</dbReference>
<evidence type="ECO:0000256" key="5">
    <source>
        <dbReference type="ARBA" id="ARBA00023277"/>
    </source>
</evidence>
<evidence type="ECO:0000313" key="11">
    <source>
        <dbReference type="EMBL" id="EIW75802.1"/>
    </source>
</evidence>
<dbReference type="EMBL" id="JH711587">
    <property type="protein sequence ID" value="EIW75802.1"/>
    <property type="molecule type" value="Genomic_DNA"/>
</dbReference>
<evidence type="ECO:0000259" key="10">
    <source>
        <dbReference type="PROSITE" id="PS51910"/>
    </source>
</evidence>
<name>A0A5M3M947_CONPW</name>
<dbReference type="GO" id="GO:0008843">
    <property type="term" value="F:endochitinase activity"/>
    <property type="evidence" value="ECO:0007669"/>
    <property type="project" value="UniProtKB-EC"/>
</dbReference>
<dbReference type="PANTHER" id="PTHR47700:SF2">
    <property type="entry name" value="CHITINASE"/>
    <property type="match status" value="1"/>
</dbReference>
<dbReference type="SUPFAM" id="SSF54556">
    <property type="entry name" value="Chitinase insertion domain"/>
    <property type="match status" value="1"/>
</dbReference>
<keyword evidence="5" id="KW-0119">Carbohydrate metabolism</keyword>
<protein>
    <submittedName>
        <fullName evidence="11">Glycoside hydrolase family 18 protein</fullName>
    </submittedName>
</protein>
<dbReference type="OrthoDB" id="73875at2759"/>
<keyword evidence="7" id="KW-0624">Polysaccharide degradation</keyword>
<accession>A0A5M3M947</accession>
<evidence type="ECO:0000256" key="4">
    <source>
        <dbReference type="ARBA" id="ARBA00023024"/>
    </source>
</evidence>
<keyword evidence="4" id="KW-0146">Chitin degradation</keyword>
<dbReference type="Pfam" id="PF00704">
    <property type="entry name" value="Glyco_hydro_18"/>
    <property type="match status" value="1"/>
</dbReference>
<dbReference type="SUPFAM" id="SSF51445">
    <property type="entry name" value="(Trans)glycosidases"/>
    <property type="match status" value="1"/>
</dbReference>
<comment type="similarity">
    <text evidence="9">Belongs to the glycosyl hydrolase 18 family.</text>
</comment>
<evidence type="ECO:0000256" key="3">
    <source>
        <dbReference type="ARBA" id="ARBA00022801"/>
    </source>
</evidence>
<keyword evidence="2" id="KW-0147">Chitin-binding</keyword>
<dbReference type="InterPro" id="IPR011583">
    <property type="entry name" value="Chitinase_II/V-like_cat"/>
</dbReference>
<dbReference type="GO" id="GO:0006032">
    <property type="term" value="P:chitin catabolic process"/>
    <property type="evidence" value="ECO:0007669"/>
    <property type="project" value="UniProtKB-KW"/>
</dbReference>
<dbReference type="PROSITE" id="PS01095">
    <property type="entry name" value="GH18_1"/>
    <property type="match status" value="1"/>
</dbReference>
<evidence type="ECO:0000256" key="9">
    <source>
        <dbReference type="RuleBase" id="RU004453"/>
    </source>
</evidence>
<keyword evidence="12" id="KW-1185">Reference proteome</keyword>
<dbReference type="GeneID" id="19200327"/>
<dbReference type="InterPro" id="IPR017853">
    <property type="entry name" value="GH"/>
</dbReference>
<dbReference type="InterPro" id="IPR001579">
    <property type="entry name" value="Glyco_hydro_18_chit_AS"/>
</dbReference>
<feature type="non-terminal residue" evidence="11">
    <location>
        <position position="384"/>
    </location>
</feature>
<comment type="caution">
    <text evidence="11">The sequence shown here is derived from an EMBL/GenBank/DDBJ whole genome shotgun (WGS) entry which is preliminary data.</text>
</comment>
<proteinExistence type="inferred from homology"/>
<evidence type="ECO:0000256" key="6">
    <source>
        <dbReference type="ARBA" id="ARBA00023295"/>
    </source>
</evidence>
<dbReference type="Proteomes" id="UP000053558">
    <property type="component" value="Unassembled WGS sequence"/>
</dbReference>